<dbReference type="SMART" id="SM00052">
    <property type="entry name" value="EAL"/>
    <property type="match status" value="1"/>
</dbReference>
<dbReference type="SUPFAM" id="SSF63829">
    <property type="entry name" value="Calcium-dependent phosphotriesterase"/>
    <property type="match status" value="1"/>
</dbReference>
<dbReference type="Pfam" id="PF07494">
    <property type="entry name" value="Reg_prop"/>
    <property type="match status" value="1"/>
</dbReference>
<dbReference type="InterPro" id="IPR013783">
    <property type="entry name" value="Ig-like_fold"/>
</dbReference>
<reference evidence="4 5" key="1">
    <citation type="submission" date="2016-10" db="EMBL/GenBank/DDBJ databases">
        <authorList>
            <person name="de Groot N.N."/>
        </authorList>
    </citation>
    <scope>NUCLEOTIDE SEQUENCE [LARGE SCALE GENOMIC DNA]</scope>
    <source>
        <strain evidence="4 5">DSM 6059</strain>
    </source>
</reference>
<dbReference type="Pfam" id="PF00990">
    <property type="entry name" value="GGDEF"/>
    <property type="match status" value="1"/>
</dbReference>
<sequence length="1509" mass="172838">MLYRLISNFIFLFCVNFITTNAIAKVERLSPNEGLAQSYVSNLLVDKKGYLWLATQGGLNKYDGYQVEAVVGPNDVLTDAIIDVIYQDYQGYIWITSYLNGVFRYDPDTGKFKQFVFAPKTEEQLSFQAVYSIVDTGDKDSIWLGRGKDLAKLNINTGKIEPVFLLPNATKQSFVRRLFYHRGFIYIGTTEGAYILEVATGRWRLLNHLQGDAKHVDQNNVKSFALKDRNTLWVGTVQGLYQVDISNAKQLFETPNTAFNSKMYISDLNIWKIHPKNNKVKLATDKGIFDYYPEDNHLDKSNRLANSRYTLSDNSIIDMIEDQHGSMWLATKNDGAFFVPNKAYFFYNYHNENVKGEKLTHHNIWSIAQLNNQVWLGTANGLTQLDLHSYQTKTYLKDYIRDAYNREFSIFKLIPYKHYLWMITSRGLFRFDTTSKEIIRAKAKNSELDKFITGFVRGAYADPSGILYLVHPEQGIFSYQLDTFEVKPLKGDFQNIDPFLALGFFPPLPDKPISPLFYSSGTLYRFNQVKHSLEVIYQLHKKNTADISLSSYLVDKNNVLWLSFNNLGLIGLDATSFKELYRIGKEHKHIGSLLYDMFTDDKGMIWMSSHKGIWRFDPDNLHFQQYTVEDGLDTNEFNSMSGTQLSDGRLAYGSVKGITVFSPADNRPKQALLNQVNITSIQLMSRKLDFPATAPVETIELKYDDIGLDIAFSAMAFKYQERIEFEYQLSDGKKVTTRNTNRIMFPKLNAGNYTLSIRAKDPLTGVYTKASNLKINVAYAPWKSPYALLIYALVIFCLTFTWISRRHKIQRQLLTAHKDTQQSEARLKLALEGSRSGVWDWQNSSPIIYQPRLVTELGYEIEKVTLDEYLKKIHPEDRAKFRIEWLEFLSTDKGYFDCTYRVRHIAGHWRWYKDLGKVMAWDNSQAINVAGTYTNITRELVFEENARLFGAAFEHTRDWVFILDKKFRIRATNQAVRDDFHISKKLNSSRKINLGLSKNTQLNYLRILSKLKPSEHFQFNEVIITADKVEHPVIIKVNAIADANENNAGTHGGELENYIVVITDISEQKEAENELRVLANYDALTKLPNRSLLLDRIDHALEICKRQKSKLALLFIDLDKFKQVNDSLGHNQGDKLLVEITQRLRGALRKQDTVARLGGDEFVVLLEDIKHIDEVLVVCNKLADNISKPVLLGQNKVSVNSSIGIAVCPEDADNTTDLLKSADIAMFHAKKQGSDSYQFFHQEMNHKIQKKLQLESDLMLAFEENKFVNYYQPIICGVTKATLGFEVLLRWSHNGKMILPNEFIPAAESTGLIKKMTLATLKRALNDLVKWLEFSSECYLSVNLSAKDFENEMLFDNITQLIKSSKIKPQHLVFEITETVLMSDAKKALKCMQDLKSLGCLLYLDDFGTGYSSLTYLKNFPIDVLKIDRSFVQDIGVEQSNEAIIKSTLALANSLGKECVAEGVETFEQVSFLQMLGCSYMQGFLFSKPVPAEDVITLLNKDWQNKFKP</sequence>
<dbReference type="PANTHER" id="PTHR44757">
    <property type="entry name" value="DIGUANYLATE CYCLASE DGCP"/>
    <property type="match status" value="1"/>
</dbReference>
<comment type="cofactor">
    <cofactor evidence="1">
        <name>Mg(2+)</name>
        <dbReference type="ChEBI" id="CHEBI:18420"/>
    </cofactor>
</comment>
<evidence type="ECO:0000313" key="4">
    <source>
        <dbReference type="EMBL" id="SFB83153.1"/>
    </source>
</evidence>
<dbReference type="Pfam" id="PF08447">
    <property type="entry name" value="PAS_3"/>
    <property type="match status" value="1"/>
</dbReference>
<dbReference type="Gene3D" id="3.30.450.20">
    <property type="entry name" value="PAS domain"/>
    <property type="match status" value="2"/>
</dbReference>
<accession>A0A1I1EE10</accession>
<dbReference type="Pfam" id="PF00563">
    <property type="entry name" value="EAL"/>
    <property type="match status" value="1"/>
</dbReference>
<dbReference type="PROSITE" id="PS50887">
    <property type="entry name" value="GGDEF"/>
    <property type="match status" value="1"/>
</dbReference>
<dbReference type="RefSeq" id="WP_091979060.1">
    <property type="nucleotide sequence ID" value="NZ_FOLO01000001.1"/>
</dbReference>
<dbReference type="SUPFAM" id="SSF50969">
    <property type="entry name" value="YVTN repeat-like/Quinoprotein amine dehydrogenase"/>
    <property type="match status" value="1"/>
</dbReference>
<dbReference type="PROSITE" id="PS50883">
    <property type="entry name" value="EAL"/>
    <property type="match status" value="1"/>
</dbReference>
<dbReference type="PANTHER" id="PTHR44757:SF2">
    <property type="entry name" value="BIOFILM ARCHITECTURE MAINTENANCE PROTEIN MBAA"/>
    <property type="match status" value="1"/>
</dbReference>
<evidence type="ECO:0000256" key="1">
    <source>
        <dbReference type="ARBA" id="ARBA00001946"/>
    </source>
</evidence>
<keyword evidence="5" id="KW-1185">Reference proteome</keyword>
<dbReference type="Proteomes" id="UP000198862">
    <property type="component" value="Unassembled WGS sequence"/>
</dbReference>
<name>A0A1I1EE10_9GAMM</name>
<dbReference type="EMBL" id="FOLO01000001">
    <property type="protein sequence ID" value="SFB83153.1"/>
    <property type="molecule type" value="Genomic_DNA"/>
</dbReference>
<dbReference type="SUPFAM" id="SSF55785">
    <property type="entry name" value="PYP-like sensor domain (PAS domain)"/>
    <property type="match status" value="2"/>
</dbReference>
<dbReference type="NCBIfam" id="TIGR00254">
    <property type="entry name" value="GGDEF"/>
    <property type="match status" value="1"/>
</dbReference>
<dbReference type="FunFam" id="3.30.70.270:FF:000001">
    <property type="entry name" value="Diguanylate cyclase domain protein"/>
    <property type="match status" value="1"/>
</dbReference>
<dbReference type="InterPro" id="IPR000160">
    <property type="entry name" value="GGDEF_dom"/>
</dbReference>
<dbReference type="Gene3D" id="3.30.70.270">
    <property type="match status" value="1"/>
</dbReference>
<dbReference type="InterPro" id="IPR013655">
    <property type="entry name" value="PAS_fold_3"/>
</dbReference>
<dbReference type="InterPro" id="IPR035919">
    <property type="entry name" value="EAL_sf"/>
</dbReference>
<dbReference type="STRING" id="1123010.SAMN02745724_00264"/>
<dbReference type="GO" id="GO:0003824">
    <property type="term" value="F:catalytic activity"/>
    <property type="evidence" value="ECO:0007669"/>
    <property type="project" value="UniProtKB-ARBA"/>
</dbReference>
<dbReference type="Gene3D" id="2.130.10.10">
    <property type="entry name" value="YVTN repeat-like/Quinoprotein amine dehydrogenase"/>
    <property type="match status" value="3"/>
</dbReference>
<evidence type="ECO:0000313" key="5">
    <source>
        <dbReference type="Proteomes" id="UP000198862"/>
    </source>
</evidence>
<dbReference type="InterPro" id="IPR029787">
    <property type="entry name" value="Nucleotide_cyclase"/>
</dbReference>
<dbReference type="InterPro" id="IPR001633">
    <property type="entry name" value="EAL_dom"/>
</dbReference>
<evidence type="ECO:0000259" key="3">
    <source>
        <dbReference type="PROSITE" id="PS50887"/>
    </source>
</evidence>
<dbReference type="Gene3D" id="2.60.40.10">
    <property type="entry name" value="Immunoglobulins"/>
    <property type="match status" value="1"/>
</dbReference>
<dbReference type="InterPro" id="IPR011044">
    <property type="entry name" value="Quino_amine_DH_bsu"/>
</dbReference>
<dbReference type="InterPro" id="IPR015943">
    <property type="entry name" value="WD40/YVTN_repeat-like_dom_sf"/>
</dbReference>
<dbReference type="Gene3D" id="3.20.20.450">
    <property type="entry name" value="EAL domain"/>
    <property type="match status" value="1"/>
</dbReference>
<dbReference type="SMART" id="SM00267">
    <property type="entry name" value="GGDEF"/>
    <property type="match status" value="1"/>
</dbReference>
<protein>
    <submittedName>
        <fullName evidence="4">Diguanylate cyclase/phosphodiesterase</fullName>
    </submittedName>
</protein>
<dbReference type="SUPFAM" id="SSF141868">
    <property type="entry name" value="EAL domain-like"/>
    <property type="match status" value="1"/>
</dbReference>
<evidence type="ECO:0000259" key="2">
    <source>
        <dbReference type="PROSITE" id="PS50883"/>
    </source>
</evidence>
<dbReference type="InterPro" id="IPR035965">
    <property type="entry name" value="PAS-like_dom_sf"/>
</dbReference>
<proteinExistence type="predicted"/>
<gene>
    <name evidence="4" type="ORF">SAMN02745724_00264</name>
</gene>
<dbReference type="InterPro" id="IPR052155">
    <property type="entry name" value="Biofilm_reg_signaling"/>
</dbReference>
<feature type="domain" description="EAL" evidence="2">
    <location>
        <begin position="1251"/>
        <end position="1503"/>
    </location>
</feature>
<dbReference type="OrthoDB" id="9804951at2"/>
<dbReference type="CDD" id="cd01949">
    <property type="entry name" value="GGDEF"/>
    <property type="match status" value="1"/>
</dbReference>
<dbReference type="CDD" id="cd01948">
    <property type="entry name" value="EAL"/>
    <property type="match status" value="1"/>
</dbReference>
<dbReference type="InterPro" id="IPR011110">
    <property type="entry name" value="Reg_prop"/>
</dbReference>
<dbReference type="InterPro" id="IPR043128">
    <property type="entry name" value="Rev_trsase/Diguanyl_cyclase"/>
</dbReference>
<organism evidence="4 5">
    <name type="scientific">Pseudoalteromonas denitrificans DSM 6059</name>
    <dbReference type="NCBI Taxonomy" id="1123010"/>
    <lineage>
        <taxon>Bacteria</taxon>
        <taxon>Pseudomonadati</taxon>
        <taxon>Pseudomonadota</taxon>
        <taxon>Gammaproteobacteria</taxon>
        <taxon>Alteromonadales</taxon>
        <taxon>Pseudoalteromonadaceae</taxon>
        <taxon>Pseudoalteromonas</taxon>
    </lineage>
</organism>
<dbReference type="SUPFAM" id="SSF55073">
    <property type="entry name" value="Nucleotide cyclase"/>
    <property type="match status" value="1"/>
</dbReference>
<feature type="domain" description="GGDEF" evidence="3">
    <location>
        <begin position="1109"/>
        <end position="1242"/>
    </location>
</feature>